<dbReference type="Gene3D" id="3.40.1550.20">
    <property type="entry name" value="Transcriptional regulator MraZ domain"/>
    <property type="match status" value="1"/>
</dbReference>
<evidence type="ECO:0000313" key="3">
    <source>
        <dbReference type="Proteomes" id="UP001055732"/>
    </source>
</evidence>
<gene>
    <name evidence="2" type="ORF">NF865_01820</name>
</gene>
<dbReference type="SMART" id="SM00966">
    <property type="entry name" value="SpoVT_AbrB"/>
    <property type="match status" value="1"/>
</dbReference>
<dbReference type="EMBL" id="CP099582">
    <property type="protein sequence ID" value="USS40982.1"/>
    <property type="molecule type" value="Genomic_DNA"/>
</dbReference>
<dbReference type="RefSeq" id="WP_253304923.1">
    <property type="nucleotide sequence ID" value="NZ_CP099582.1"/>
</dbReference>
<dbReference type="Pfam" id="PF04014">
    <property type="entry name" value="MazE_antitoxin"/>
    <property type="match status" value="1"/>
</dbReference>
<sequence length="74" mass="8543">MISKIDSKGRVYIPKSMRKKLTKDVYLVETPEGILIIPKPKDPIKELEQIGKKLPEKSIEELKKDIIKQALEEL</sequence>
<protein>
    <submittedName>
        <fullName evidence="2">AbrB/MazE/SpoVT family DNA-binding domain-containing protein</fullName>
    </submittedName>
</protein>
<name>A0A9E7MY54_THEAG</name>
<dbReference type="InterPro" id="IPR007159">
    <property type="entry name" value="SpoVT-AbrB_dom"/>
</dbReference>
<keyword evidence="2" id="KW-0238">DNA-binding</keyword>
<feature type="domain" description="SpoVT-AbrB" evidence="1">
    <location>
        <begin position="1"/>
        <end position="42"/>
    </location>
</feature>
<reference evidence="2" key="2">
    <citation type="submission" date="2022-06" db="EMBL/GenBank/DDBJ databases">
        <authorList>
            <person name="Park Y.-J."/>
        </authorList>
    </citation>
    <scope>NUCLEOTIDE SEQUENCE</scope>
    <source>
        <strain evidence="2">TY</strain>
    </source>
</reference>
<dbReference type="GO" id="GO:0003677">
    <property type="term" value="F:DNA binding"/>
    <property type="evidence" value="ECO:0007669"/>
    <property type="project" value="UniProtKB-KW"/>
</dbReference>
<keyword evidence="3" id="KW-1185">Reference proteome</keyword>
<dbReference type="Proteomes" id="UP001055732">
    <property type="component" value="Chromosome"/>
</dbReference>
<dbReference type="InterPro" id="IPR038619">
    <property type="entry name" value="MraZ_sf"/>
</dbReference>
<evidence type="ECO:0000259" key="1">
    <source>
        <dbReference type="PROSITE" id="PS51740"/>
    </source>
</evidence>
<dbReference type="AlphaFoldDB" id="A0A9E7MY54"/>
<dbReference type="KEGG" id="tagg:NF865_01820"/>
<accession>A0A9E7MY54</accession>
<organism evidence="2 3">
    <name type="scientific">Thermococcus aggregans</name>
    <dbReference type="NCBI Taxonomy" id="110163"/>
    <lineage>
        <taxon>Archaea</taxon>
        <taxon>Methanobacteriati</taxon>
        <taxon>Methanobacteriota</taxon>
        <taxon>Thermococci</taxon>
        <taxon>Thermococcales</taxon>
        <taxon>Thermococcaceae</taxon>
        <taxon>Thermococcus</taxon>
    </lineage>
</organism>
<dbReference type="InterPro" id="IPR037914">
    <property type="entry name" value="SpoVT-AbrB_sf"/>
</dbReference>
<reference evidence="2" key="1">
    <citation type="journal article" date="1998" name="Int. J. Syst. Bacteriol. 48 Pt">
        <title>Thermococcus guaymasensis sp. nov. and Thermococcus aggregans sp. nov., two novel thermophilic archaea isolated from the Guaymas Basin hydrothermal vent site.</title>
        <authorList>
            <person name="Canganella F."/>
            <person name="Jones W.J."/>
            <person name="Gambacorta A."/>
            <person name="Antranikian G."/>
        </authorList>
    </citation>
    <scope>NUCLEOTIDE SEQUENCE</scope>
    <source>
        <strain evidence="2">TY</strain>
    </source>
</reference>
<evidence type="ECO:0000313" key="2">
    <source>
        <dbReference type="EMBL" id="USS40982.1"/>
    </source>
</evidence>
<dbReference type="PROSITE" id="PS51740">
    <property type="entry name" value="SPOVT_ABRB"/>
    <property type="match status" value="1"/>
</dbReference>
<proteinExistence type="predicted"/>
<dbReference type="SUPFAM" id="SSF89447">
    <property type="entry name" value="AbrB/MazE/MraZ-like"/>
    <property type="match status" value="1"/>
</dbReference>